<dbReference type="EMBL" id="JASBWS010000064">
    <property type="protein sequence ID" value="KAJ9102288.1"/>
    <property type="molecule type" value="Genomic_DNA"/>
</dbReference>
<accession>A0ACC2VT45</accession>
<proteinExistence type="predicted"/>
<evidence type="ECO:0000313" key="1">
    <source>
        <dbReference type="EMBL" id="KAJ9102288.1"/>
    </source>
</evidence>
<reference evidence="1" key="1">
    <citation type="submission" date="2023-04" db="EMBL/GenBank/DDBJ databases">
        <title>Draft Genome sequencing of Naganishia species isolated from polar environments using Oxford Nanopore Technology.</title>
        <authorList>
            <person name="Leo P."/>
            <person name="Venkateswaran K."/>
        </authorList>
    </citation>
    <scope>NUCLEOTIDE SEQUENCE</scope>
    <source>
        <strain evidence="1">MNA-CCFEE 5262</strain>
    </source>
</reference>
<keyword evidence="2" id="KW-1185">Reference proteome</keyword>
<gene>
    <name evidence="1" type="ORF">QFC20_004981</name>
</gene>
<name>A0ACC2VT45_9TREE</name>
<protein>
    <submittedName>
        <fullName evidence="1">Uncharacterized protein</fullName>
    </submittedName>
</protein>
<organism evidence="1 2">
    <name type="scientific">Naganishia adeliensis</name>
    <dbReference type="NCBI Taxonomy" id="92952"/>
    <lineage>
        <taxon>Eukaryota</taxon>
        <taxon>Fungi</taxon>
        <taxon>Dikarya</taxon>
        <taxon>Basidiomycota</taxon>
        <taxon>Agaricomycotina</taxon>
        <taxon>Tremellomycetes</taxon>
        <taxon>Filobasidiales</taxon>
        <taxon>Filobasidiaceae</taxon>
        <taxon>Naganishia</taxon>
    </lineage>
</organism>
<comment type="caution">
    <text evidence="1">The sequence shown here is derived from an EMBL/GenBank/DDBJ whole genome shotgun (WGS) entry which is preliminary data.</text>
</comment>
<sequence>MSYIRGGTGGQDDATHKAHCTRVNEGVRWDPRPASTMTTVGGRSVTMTGGKLASWRSRRRGGGSCVVLSGVEFGKGKGKEKEERVGNVLCVEGYEAAADKRVMEILESVDTVLSAPPLPSEILGRCKIFLFTTSSHPPATGNKRLKPPSSSSAGTGNGKTVERVVGCVVVQPIRTGMRVLQGDEGGMDEGKRKRDEVVVVGEDAESAGDAYTSSKAVICSPTRLPSKIGIHRIFTVPKYRGLGISKILLDVACEKTIYGYTCDPAKGDVAFSQPTSSGKALMDAWGRGGVMVFVEDEQQSDAEE</sequence>
<evidence type="ECO:0000313" key="2">
    <source>
        <dbReference type="Proteomes" id="UP001230649"/>
    </source>
</evidence>
<dbReference type="Proteomes" id="UP001230649">
    <property type="component" value="Unassembled WGS sequence"/>
</dbReference>